<organism evidence="3 4">
    <name type="scientific">Podospora didyma</name>
    <dbReference type="NCBI Taxonomy" id="330526"/>
    <lineage>
        <taxon>Eukaryota</taxon>
        <taxon>Fungi</taxon>
        <taxon>Dikarya</taxon>
        <taxon>Ascomycota</taxon>
        <taxon>Pezizomycotina</taxon>
        <taxon>Sordariomycetes</taxon>
        <taxon>Sordariomycetidae</taxon>
        <taxon>Sordariales</taxon>
        <taxon>Podosporaceae</taxon>
        <taxon>Podospora</taxon>
    </lineage>
</organism>
<reference evidence="3" key="2">
    <citation type="submission" date="2023-06" db="EMBL/GenBank/DDBJ databases">
        <authorList>
            <consortium name="Lawrence Berkeley National Laboratory"/>
            <person name="Haridas S."/>
            <person name="Hensen N."/>
            <person name="Bonometti L."/>
            <person name="Westerberg I."/>
            <person name="Brannstrom I.O."/>
            <person name="Guillou S."/>
            <person name="Cros-Aarteil S."/>
            <person name="Calhoun S."/>
            <person name="Kuo A."/>
            <person name="Mondo S."/>
            <person name="Pangilinan J."/>
            <person name="Riley R."/>
            <person name="LaButti K."/>
            <person name="Andreopoulos B."/>
            <person name="Lipzen A."/>
            <person name="Chen C."/>
            <person name="Yanf M."/>
            <person name="Daum C."/>
            <person name="Ng V."/>
            <person name="Clum A."/>
            <person name="Steindorff A."/>
            <person name="Ohm R."/>
            <person name="Martin F."/>
            <person name="Silar P."/>
            <person name="Natvig D."/>
            <person name="Lalanne C."/>
            <person name="Gautier V."/>
            <person name="Ament-velasquez S.L."/>
            <person name="Kruys A."/>
            <person name="Hutchinson M.I."/>
            <person name="Powell A.J."/>
            <person name="Barry K."/>
            <person name="Miller A.N."/>
            <person name="Grigoriev I.V."/>
            <person name="Debuchy R."/>
            <person name="Gladieux P."/>
            <person name="Thoren M.H."/>
            <person name="Johannesson H."/>
        </authorList>
    </citation>
    <scope>NUCLEOTIDE SEQUENCE</scope>
    <source>
        <strain evidence="3">CBS 232.78</strain>
    </source>
</reference>
<dbReference type="EMBL" id="JAULSW010000003">
    <property type="protein sequence ID" value="KAK3386982.1"/>
    <property type="molecule type" value="Genomic_DNA"/>
</dbReference>
<feature type="chain" id="PRO_5041928726" description="Secreted protein" evidence="2">
    <location>
        <begin position="35"/>
        <end position="118"/>
    </location>
</feature>
<comment type="caution">
    <text evidence="3">The sequence shown here is derived from an EMBL/GenBank/DDBJ whole genome shotgun (WGS) entry which is preliminary data.</text>
</comment>
<proteinExistence type="predicted"/>
<keyword evidence="2" id="KW-0732">Signal</keyword>
<accession>A0AAE0NSR2</accession>
<keyword evidence="4" id="KW-1185">Reference proteome</keyword>
<evidence type="ECO:0008006" key="5">
    <source>
        <dbReference type="Google" id="ProtNLM"/>
    </source>
</evidence>
<protein>
    <recommendedName>
        <fullName evidence="5">Secreted protein</fullName>
    </recommendedName>
</protein>
<evidence type="ECO:0000256" key="2">
    <source>
        <dbReference type="SAM" id="SignalP"/>
    </source>
</evidence>
<evidence type="ECO:0000256" key="1">
    <source>
        <dbReference type="SAM" id="MobiDB-lite"/>
    </source>
</evidence>
<feature type="signal peptide" evidence="2">
    <location>
        <begin position="1"/>
        <end position="34"/>
    </location>
</feature>
<feature type="compositionally biased region" description="Basic and acidic residues" evidence="1">
    <location>
        <begin position="95"/>
        <end position="111"/>
    </location>
</feature>
<evidence type="ECO:0000313" key="4">
    <source>
        <dbReference type="Proteomes" id="UP001285441"/>
    </source>
</evidence>
<reference evidence="3" key="1">
    <citation type="journal article" date="2023" name="Mol. Phylogenet. Evol.">
        <title>Genome-scale phylogeny and comparative genomics of the fungal order Sordariales.</title>
        <authorList>
            <person name="Hensen N."/>
            <person name="Bonometti L."/>
            <person name="Westerberg I."/>
            <person name="Brannstrom I.O."/>
            <person name="Guillou S."/>
            <person name="Cros-Aarteil S."/>
            <person name="Calhoun S."/>
            <person name="Haridas S."/>
            <person name="Kuo A."/>
            <person name="Mondo S."/>
            <person name="Pangilinan J."/>
            <person name="Riley R."/>
            <person name="LaButti K."/>
            <person name="Andreopoulos B."/>
            <person name="Lipzen A."/>
            <person name="Chen C."/>
            <person name="Yan M."/>
            <person name="Daum C."/>
            <person name="Ng V."/>
            <person name="Clum A."/>
            <person name="Steindorff A."/>
            <person name="Ohm R.A."/>
            <person name="Martin F."/>
            <person name="Silar P."/>
            <person name="Natvig D.O."/>
            <person name="Lalanne C."/>
            <person name="Gautier V."/>
            <person name="Ament-Velasquez S.L."/>
            <person name="Kruys A."/>
            <person name="Hutchinson M.I."/>
            <person name="Powell A.J."/>
            <person name="Barry K."/>
            <person name="Miller A.N."/>
            <person name="Grigoriev I.V."/>
            <person name="Debuchy R."/>
            <person name="Gladieux P."/>
            <person name="Hiltunen Thoren M."/>
            <person name="Johannesson H."/>
        </authorList>
    </citation>
    <scope>NUCLEOTIDE SEQUENCE</scope>
    <source>
        <strain evidence="3">CBS 232.78</strain>
    </source>
</reference>
<evidence type="ECO:0000313" key="3">
    <source>
        <dbReference type="EMBL" id="KAK3386982.1"/>
    </source>
</evidence>
<gene>
    <name evidence="3" type="ORF">B0H63DRAFT_468808</name>
</gene>
<feature type="region of interest" description="Disordered" evidence="1">
    <location>
        <begin position="95"/>
        <end position="118"/>
    </location>
</feature>
<dbReference type="Proteomes" id="UP001285441">
    <property type="component" value="Unassembled WGS sequence"/>
</dbReference>
<name>A0AAE0NSR2_9PEZI</name>
<sequence length="118" mass="13514">MSLFQLFSFYLRPVFIPALFLLEVVRTCPRETNGHPHTHERFGSARSAFASSLVRGVGGERKAVGDGSVAVLCFAKELSYSEEWLHDQSCEEKRLGTREARGKRNRKETIQTHRKYNK</sequence>
<dbReference type="AlphaFoldDB" id="A0AAE0NSR2"/>